<evidence type="ECO:0000256" key="2">
    <source>
        <dbReference type="ARBA" id="ARBA00010139"/>
    </source>
</evidence>
<keyword evidence="3" id="KW-0503">Monooxygenase</keyword>
<dbReference type="EMBL" id="AP023343">
    <property type="protein sequence ID" value="BCI92764.1"/>
    <property type="molecule type" value="Genomic_DNA"/>
</dbReference>
<evidence type="ECO:0000256" key="3">
    <source>
        <dbReference type="ARBA" id="ARBA00023033"/>
    </source>
</evidence>
<gene>
    <name evidence="5" type="ORF">NIIDMKKI_79700</name>
</gene>
<evidence type="ECO:0000313" key="6">
    <source>
        <dbReference type="Proteomes" id="UP000516380"/>
    </source>
</evidence>
<evidence type="ECO:0000256" key="1">
    <source>
        <dbReference type="ARBA" id="ARBA00001974"/>
    </source>
</evidence>
<evidence type="ECO:0000256" key="4">
    <source>
        <dbReference type="SAM" id="MobiDB-lite"/>
    </source>
</evidence>
<comment type="similarity">
    <text evidence="2">Belongs to the FAD-binding monooxygenase family.</text>
</comment>
<dbReference type="PANTHER" id="PTHR43872:SF1">
    <property type="entry name" value="MONOOXYGENASE, PUTATIVE (AFU_ORTHOLOGUE AFUA_8G02570)-RELATED"/>
    <property type="match status" value="1"/>
</dbReference>
<dbReference type="GO" id="GO:0004497">
    <property type="term" value="F:monooxygenase activity"/>
    <property type="evidence" value="ECO:0007669"/>
    <property type="project" value="UniProtKB-KW"/>
</dbReference>
<protein>
    <submittedName>
        <fullName evidence="5">Uncharacterized protein</fullName>
    </submittedName>
</protein>
<dbReference type="InterPro" id="IPR051820">
    <property type="entry name" value="FAD-binding_MO"/>
</dbReference>
<dbReference type="AlphaFoldDB" id="A0A7G1IQU7"/>
<dbReference type="PANTHER" id="PTHR43872">
    <property type="entry name" value="MONOOXYGENASE, PUTATIVE (AFU_ORTHOLOGUE AFUA_8G02570)-RELATED"/>
    <property type="match status" value="1"/>
</dbReference>
<comment type="cofactor">
    <cofactor evidence="1">
        <name>FAD</name>
        <dbReference type="ChEBI" id="CHEBI:57692"/>
    </cofactor>
</comment>
<dbReference type="Gene3D" id="3.50.50.60">
    <property type="entry name" value="FAD/NAD(P)-binding domain"/>
    <property type="match status" value="1"/>
</dbReference>
<sequence>MVIIGSGATAVTLVPAMAESAGHVTMLQRSPTYVIPVPSKDRIANTLPKLVGRDRAYALTRKRTSPNSGSSGGSASNTRRPPGG</sequence>
<feature type="region of interest" description="Disordered" evidence="4">
    <location>
        <begin position="54"/>
        <end position="84"/>
    </location>
</feature>
<dbReference type="SUPFAM" id="SSF51905">
    <property type="entry name" value="FAD/NAD(P)-binding domain"/>
    <property type="match status" value="1"/>
</dbReference>
<organism evidence="5 6">
    <name type="scientific">Mycobacterium kansasii</name>
    <dbReference type="NCBI Taxonomy" id="1768"/>
    <lineage>
        <taxon>Bacteria</taxon>
        <taxon>Bacillati</taxon>
        <taxon>Actinomycetota</taxon>
        <taxon>Actinomycetes</taxon>
        <taxon>Mycobacteriales</taxon>
        <taxon>Mycobacteriaceae</taxon>
        <taxon>Mycobacterium</taxon>
    </lineage>
</organism>
<name>A0A7G1IQU7_MYCKA</name>
<accession>A0A7G1IQU7</accession>
<evidence type="ECO:0000313" key="5">
    <source>
        <dbReference type="EMBL" id="BCI92764.1"/>
    </source>
</evidence>
<dbReference type="Proteomes" id="UP000516380">
    <property type="component" value="Chromosome"/>
</dbReference>
<reference evidence="5 6" key="1">
    <citation type="submission" date="2020-07" db="EMBL/GenBank/DDBJ databases">
        <title>Mycobacterium kansasii (former subtype) with zoonotic potential isolated from diseased indoor pet cat, Japan.</title>
        <authorList>
            <person name="Fukano H."/>
            <person name="Terazono T."/>
            <person name="Hoshino Y."/>
        </authorList>
    </citation>
    <scope>NUCLEOTIDE SEQUENCE [LARGE SCALE GENOMIC DNA]</scope>
    <source>
        <strain evidence="5 6">Kuro-I</strain>
    </source>
</reference>
<proteinExistence type="inferred from homology"/>
<dbReference type="InterPro" id="IPR036188">
    <property type="entry name" value="FAD/NAD-bd_sf"/>
</dbReference>
<keyword evidence="3" id="KW-0560">Oxidoreductase</keyword>
<keyword evidence="6" id="KW-1185">Reference proteome</keyword>